<feature type="compositionally biased region" description="Basic and acidic residues" evidence="1">
    <location>
        <begin position="329"/>
        <end position="340"/>
    </location>
</feature>
<protein>
    <submittedName>
        <fullName evidence="2">Uncharacterized protein</fullName>
    </submittedName>
</protein>
<dbReference type="EMBL" id="MAVT02000496">
    <property type="protein sequence ID" value="POS75371.1"/>
    <property type="molecule type" value="Genomic_DNA"/>
</dbReference>
<dbReference type="OrthoDB" id="5221701at2759"/>
<feature type="region of interest" description="Disordered" evidence="1">
    <location>
        <begin position="329"/>
        <end position="395"/>
    </location>
</feature>
<dbReference type="AlphaFoldDB" id="A0A2P5HYP4"/>
<proteinExistence type="predicted"/>
<comment type="caution">
    <text evidence="2">The sequence shown here is derived from an EMBL/GenBank/DDBJ whole genome shotgun (WGS) entry which is preliminary data.</text>
</comment>
<feature type="region of interest" description="Disordered" evidence="1">
    <location>
        <begin position="18"/>
        <end position="43"/>
    </location>
</feature>
<gene>
    <name evidence="2" type="ORF">DHEL01_v206238</name>
</gene>
<accession>A0A2P5HYP4</accession>
<name>A0A2P5HYP4_DIAHE</name>
<feature type="compositionally biased region" description="Polar residues" evidence="1">
    <location>
        <begin position="32"/>
        <end position="43"/>
    </location>
</feature>
<dbReference type="Proteomes" id="UP000094444">
    <property type="component" value="Unassembled WGS sequence"/>
</dbReference>
<feature type="compositionally biased region" description="Low complexity" evidence="1">
    <location>
        <begin position="279"/>
        <end position="293"/>
    </location>
</feature>
<feature type="region of interest" description="Disordered" evidence="1">
    <location>
        <begin position="263"/>
        <end position="293"/>
    </location>
</feature>
<keyword evidence="3" id="KW-1185">Reference proteome</keyword>
<evidence type="ECO:0000313" key="3">
    <source>
        <dbReference type="Proteomes" id="UP000094444"/>
    </source>
</evidence>
<reference evidence="2" key="1">
    <citation type="submission" date="2017-09" db="EMBL/GenBank/DDBJ databases">
        <title>Polyketide synthases of a Diaporthe helianthi virulent isolate.</title>
        <authorList>
            <person name="Baroncelli R."/>
        </authorList>
    </citation>
    <scope>NUCLEOTIDE SEQUENCE [LARGE SCALE GENOMIC DNA]</scope>
    <source>
        <strain evidence="2">7/96</strain>
    </source>
</reference>
<dbReference type="STRING" id="158607.A0A2P5HYP4"/>
<organism evidence="2 3">
    <name type="scientific">Diaporthe helianthi</name>
    <dbReference type="NCBI Taxonomy" id="158607"/>
    <lineage>
        <taxon>Eukaryota</taxon>
        <taxon>Fungi</taxon>
        <taxon>Dikarya</taxon>
        <taxon>Ascomycota</taxon>
        <taxon>Pezizomycotina</taxon>
        <taxon>Sordariomycetes</taxon>
        <taxon>Sordariomycetidae</taxon>
        <taxon>Diaporthales</taxon>
        <taxon>Diaporthaceae</taxon>
        <taxon>Diaporthe</taxon>
    </lineage>
</organism>
<dbReference type="InParanoid" id="A0A2P5HYP4"/>
<feature type="compositionally biased region" description="Pro residues" evidence="1">
    <location>
        <begin position="351"/>
        <end position="385"/>
    </location>
</feature>
<sequence>MPSAARAKPTVYINASAAKSDKRTLGRRTGNGMPSRSGNENAVSSVAAGPTLFLAARKSTAAQSPGTTAVLLASRRQGLDCGWEKPALFSLLDILGKYSRPVLSRSGRLNAASTQVLVVIAAARDTIRPHQKSAIVRRVSSSGFDLRAGQQSVFEYYLPLSNLLILPKWVRRWLEADTNPQSVPHGCIPEVWEQAHFCIIAPPTTTLIPSNKARDSTNEWLEVRTADTPTPVLDIKGTPTDSDCIRIVWNGVFICLAPPTTTIGPLTKRDEPETLAGRDTPSPTSTDPTPTDSKTCAIWKGVIICWEPPKTTIGPSTKRSVPNVAAEMEKKDVTKDKRDGGWGGGGLIPDTPVPGGPLIPGPYVPGGPLIPGPYVPGQPVNPDPTYPGGVVTPSA</sequence>
<evidence type="ECO:0000256" key="1">
    <source>
        <dbReference type="SAM" id="MobiDB-lite"/>
    </source>
</evidence>
<evidence type="ECO:0000313" key="2">
    <source>
        <dbReference type="EMBL" id="POS75371.1"/>
    </source>
</evidence>